<evidence type="ECO:0000256" key="3">
    <source>
        <dbReference type="SAM" id="MobiDB-lite"/>
    </source>
</evidence>
<dbReference type="EMBL" id="CAJNOC010000733">
    <property type="protein sequence ID" value="CAF0797275.1"/>
    <property type="molecule type" value="Genomic_DNA"/>
</dbReference>
<dbReference type="Proteomes" id="UP000663879">
    <property type="component" value="Unassembled WGS sequence"/>
</dbReference>
<dbReference type="PRINTS" id="PR00401">
    <property type="entry name" value="SH2DOMAIN"/>
</dbReference>
<name>A0A813SI68_9BILA</name>
<dbReference type="Gene3D" id="3.30.505.10">
    <property type="entry name" value="SH2 domain"/>
    <property type="match status" value="2"/>
</dbReference>
<feature type="domain" description="SH2" evidence="4">
    <location>
        <begin position="256"/>
        <end position="353"/>
    </location>
</feature>
<dbReference type="GO" id="GO:0005737">
    <property type="term" value="C:cytoplasm"/>
    <property type="evidence" value="ECO:0007669"/>
    <property type="project" value="TreeGrafter"/>
</dbReference>
<keyword evidence="6" id="KW-1185">Reference proteome</keyword>
<dbReference type="OrthoDB" id="1562946at2759"/>
<organism evidence="5 6">
    <name type="scientific">Brachionus calyciflorus</name>
    <dbReference type="NCBI Taxonomy" id="104777"/>
    <lineage>
        <taxon>Eukaryota</taxon>
        <taxon>Metazoa</taxon>
        <taxon>Spiralia</taxon>
        <taxon>Gnathifera</taxon>
        <taxon>Rotifera</taxon>
        <taxon>Eurotatoria</taxon>
        <taxon>Monogononta</taxon>
        <taxon>Pseudotrocha</taxon>
        <taxon>Ploima</taxon>
        <taxon>Brachionidae</taxon>
        <taxon>Brachionus</taxon>
    </lineage>
</organism>
<accession>A0A813SI68</accession>
<feature type="domain" description="SH2" evidence="4">
    <location>
        <begin position="63"/>
        <end position="154"/>
    </location>
</feature>
<evidence type="ECO:0000256" key="2">
    <source>
        <dbReference type="PROSITE-ProRule" id="PRU00191"/>
    </source>
</evidence>
<dbReference type="InterPro" id="IPR000980">
    <property type="entry name" value="SH2"/>
</dbReference>
<dbReference type="GO" id="GO:0007167">
    <property type="term" value="P:enzyme-linked receptor protein signaling pathway"/>
    <property type="evidence" value="ECO:0007669"/>
    <property type="project" value="TreeGrafter"/>
</dbReference>
<dbReference type="GO" id="GO:0035591">
    <property type="term" value="F:signaling adaptor activity"/>
    <property type="evidence" value="ECO:0007669"/>
    <property type="project" value="TreeGrafter"/>
</dbReference>
<evidence type="ECO:0000313" key="5">
    <source>
        <dbReference type="EMBL" id="CAF0797275.1"/>
    </source>
</evidence>
<evidence type="ECO:0000259" key="4">
    <source>
        <dbReference type="PROSITE" id="PS50001"/>
    </source>
</evidence>
<proteinExistence type="predicted"/>
<evidence type="ECO:0000313" key="6">
    <source>
        <dbReference type="Proteomes" id="UP000663879"/>
    </source>
</evidence>
<dbReference type="GO" id="GO:0030971">
    <property type="term" value="F:receptor tyrosine kinase binding"/>
    <property type="evidence" value="ECO:0007669"/>
    <property type="project" value="TreeGrafter"/>
</dbReference>
<reference evidence="5" key="1">
    <citation type="submission" date="2021-02" db="EMBL/GenBank/DDBJ databases">
        <authorList>
            <person name="Nowell W R."/>
        </authorList>
    </citation>
    <scope>NUCLEOTIDE SEQUENCE</scope>
    <source>
        <strain evidence="5">Ploen Becks lab</strain>
    </source>
</reference>
<protein>
    <recommendedName>
        <fullName evidence="4">SH2 domain-containing protein</fullName>
    </recommendedName>
</protein>
<dbReference type="Pfam" id="PF00017">
    <property type="entry name" value="SH2"/>
    <property type="match status" value="2"/>
</dbReference>
<comment type="caution">
    <text evidence="5">The sequence shown here is derived from an EMBL/GenBank/DDBJ whole genome shotgun (WGS) entry which is preliminary data.</text>
</comment>
<dbReference type="GO" id="GO:0016477">
    <property type="term" value="P:cell migration"/>
    <property type="evidence" value="ECO:0007669"/>
    <property type="project" value="TreeGrafter"/>
</dbReference>
<dbReference type="PROSITE" id="PS50001">
    <property type="entry name" value="SH2"/>
    <property type="match status" value="2"/>
</dbReference>
<feature type="compositionally biased region" description="Low complexity" evidence="3">
    <location>
        <begin position="519"/>
        <end position="557"/>
    </location>
</feature>
<keyword evidence="1 2" id="KW-0727">SH2 domain</keyword>
<dbReference type="AlphaFoldDB" id="A0A813SI68"/>
<dbReference type="SUPFAM" id="SSF55550">
    <property type="entry name" value="SH2 domain"/>
    <property type="match status" value="2"/>
</dbReference>
<dbReference type="SMART" id="SM00252">
    <property type="entry name" value="SH2"/>
    <property type="match status" value="2"/>
</dbReference>
<sequence>MNFNLAHHQNDLINQSQSILSSSSSNNCLTSYTNADFLYHLKQKQQNLTIVPIDKEAPSIDNWYHGRLDRNRSELLLREYNKTGSFLVRESEKTSGSYVLSYYSFDSKIHHFKITGLFGDYYIGGRQFDKLETLISYYMHYSELVKGEKLLEPLPPSRVCHLEKFYVCIKLYNRPKQSNANKIEFDLIQNLDNNNYTDDDDILYIDKIGELVRVFYEIGDGEWFWAQSCSTNEFGLLKADCVRYVEDDKLHEFEQWYYSNITKEEAVTILANAGNCSYLVRPSDQSPGDYTLFFIADNSVHRFRITGCVNRTSLNETEKYFHIGGRDYSSISAIIQRYMNEDITEGFRLTKIPHKRAENYPQDFAIIKDATNHQMSLFYNNSFSEKNNPKLRENLIKKHNSFIFDKTIQKKSENIPNGLSMSLNESSLKSVISTSNPTQHSSKLFNFRFSSKLKLNDKNQIKSQASINEPMNLDLKNSIMSKSLSSPLTFNNVLVSSNQKNDFYDSNEQSSDIQNFLKNYSSSSNSSNKSNEPSQSNSSTSSSSNSSSGSNNSNNSSQTEPDVLINKRLNKKIVLKGYLNKYSKLI</sequence>
<dbReference type="InterPro" id="IPR051184">
    <property type="entry name" value="Tyrosine-phos_adapter"/>
</dbReference>
<evidence type="ECO:0000256" key="1">
    <source>
        <dbReference type="ARBA" id="ARBA00022999"/>
    </source>
</evidence>
<gene>
    <name evidence="5" type="ORF">OXX778_LOCUS6279</name>
</gene>
<feature type="region of interest" description="Disordered" evidence="3">
    <location>
        <begin position="518"/>
        <end position="563"/>
    </location>
</feature>
<dbReference type="PANTHER" id="PTHR19969">
    <property type="entry name" value="SH2-SH3 ADAPTOR PROTEIN-RELATED"/>
    <property type="match status" value="1"/>
</dbReference>
<dbReference type="InterPro" id="IPR036860">
    <property type="entry name" value="SH2_dom_sf"/>
</dbReference>
<dbReference type="PANTHER" id="PTHR19969:SF19">
    <property type="entry name" value="SH2 DOMAIN-CONTAINING PROTEIN"/>
    <property type="match status" value="1"/>
</dbReference>